<dbReference type="Gene3D" id="3.30.530.20">
    <property type="match status" value="1"/>
</dbReference>
<feature type="domain" description="Activator of Hsp90 ATPase homologue 1/2-like C-terminal" evidence="2">
    <location>
        <begin position="23"/>
        <end position="167"/>
    </location>
</feature>
<gene>
    <name evidence="3" type="ORF">SCFA_750055</name>
</gene>
<name>A0A485M4A6_9ZZZZ</name>
<protein>
    <recommendedName>
        <fullName evidence="2">Activator of Hsp90 ATPase homologue 1/2-like C-terminal domain-containing protein</fullName>
    </recommendedName>
</protein>
<sequence>MATRIGSSGESAKGELVITRILDAPRDRVFKAWTDCDYLTRWWGPKGFTSPACRMDLRVGGEYLNSMRSPDGKEYWSTGKFREIREPERIVMTDSFADEQGNVVPASYYGMSGDWPLETLVTVTLEEDGGKTKLTLKYSGIDKISDKDLDDMKEGWSESLDKLDKSLKEA</sequence>
<evidence type="ECO:0000313" key="3">
    <source>
        <dbReference type="EMBL" id="VFU17989.1"/>
    </source>
</evidence>
<dbReference type="InterPro" id="IPR013538">
    <property type="entry name" value="ASHA1/2-like_C"/>
</dbReference>
<dbReference type="Pfam" id="PF08327">
    <property type="entry name" value="AHSA1"/>
    <property type="match status" value="1"/>
</dbReference>
<accession>A0A485M4A6</accession>
<organism evidence="3">
    <name type="scientific">anaerobic digester metagenome</name>
    <dbReference type="NCBI Taxonomy" id="1263854"/>
    <lineage>
        <taxon>unclassified sequences</taxon>
        <taxon>metagenomes</taxon>
        <taxon>ecological metagenomes</taxon>
    </lineage>
</organism>
<dbReference type="EMBL" id="CAADRM010000142">
    <property type="protein sequence ID" value="VFU17989.1"/>
    <property type="molecule type" value="Genomic_DNA"/>
</dbReference>
<dbReference type="InterPro" id="IPR023393">
    <property type="entry name" value="START-like_dom_sf"/>
</dbReference>
<reference evidence="3" key="1">
    <citation type="submission" date="2019-03" db="EMBL/GenBank/DDBJ databases">
        <authorList>
            <person name="Hao L."/>
        </authorList>
    </citation>
    <scope>NUCLEOTIDE SEQUENCE</scope>
</reference>
<comment type="similarity">
    <text evidence="1">Belongs to the AHA1 family.</text>
</comment>
<dbReference type="AlphaFoldDB" id="A0A485M4A6"/>
<dbReference type="CDD" id="cd07814">
    <property type="entry name" value="SRPBCC_CalC_Aha1-like"/>
    <property type="match status" value="1"/>
</dbReference>
<evidence type="ECO:0000256" key="1">
    <source>
        <dbReference type="ARBA" id="ARBA00006817"/>
    </source>
</evidence>
<evidence type="ECO:0000259" key="2">
    <source>
        <dbReference type="Pfam" id="PF08327"/>
    </source>
</evidence>
<dbReference type="SUPFAM" id="SSF55961">
    <property type="entry name" value="Bet v1-like"/>
    <property type="match status" value="1"/>
</dbReference>
<proteinExistence type="inferred from homology"/>